<evidence type="ECO:0000313" key="21">
    <source>
        <dbReference type="Proteomes" id="UP000247454"/>
    </source>
</evidence>
<evidence type="ECO:0000256" key="14">
    <source>
        <dbReference type="PROSITE-ProRule" id="PRU01360"/>
    </source>
</evidence>
<evidence type="ECO:0000256" key="2">
    <source>
        <dbReference type="ARBA" id="ARBA00009810"/>
    </source>
</evidence>
<feature type="compositionally biased region" description="Polar residues" evidence="16">
    <location>
        <begin position="76"/>
        <end position="87"/>
    </location>
</feature>
<comment type="caution">
    <text evidence="20">The sequence shown here is derived from an EMBL/GenBank/DDBJ whole genome shotgun (WGS) entry which is preliminary data.</text>
</comment>
<accession>A0A318T2E0</accession>
<dbReference type="Pfam" id="PF07715">
    <property type="entry name" value="Plug"/>
    <property type="match status" value="1"/>
</dbReference>
<keyword evidence="8" id="KW-0408">Iron</keyword>
<sequence length="732" mass="79743">MGNVVKQGFIAMTASRRKLTLRVLLGSAAALPVLSSPLQAQEAGAPIQLQQITVESGKGGAKGSATGPIKGFVPENTATGSKTSTPIEQIPQPVSVVGREEMDDIGAQKIDEALRYTAGVFSQPFGPDQDTNWLYIRGFDATQTGTYLDGLQNFSYGFGGFLIDSFGLERIEVLKGPASALYGGGNPGGIVNYVSKRPTGERLRYVETGVNSYGNGYLGFDIGDKASDVVDYRVNGIISGGDGYTDFSEDFRGVISPSITWSPDEATKFTVLANYTHLDATHNGGAFLPYFGTVVDAPFGRISRKSNFTEPSIDSYDREQASIGYELEHTFDNDWTVRQNLRYGFSHVKEHSLYPYGYGFAEKPSGDNYDLARINFRHDTTVNTFLVDNQLQGTVTTGAIEHTLLFGLEYKYFNIDQMQQSASGTPISPFDPVYGLPQETLGKPYINQDLSRNQVGIYAQDQLRFGDGWIVTLNGRYDYVSDKSEGLPSYDVHEGKASGRFGIGYEFENGLTPYASVATFFNPLLDALVTKEQAKPETGEQYEVGVKYRPEAFDGLITASFFDLTKQNVVMGPNGSKTQVGEVNSRGFELEAQANITEAWRVTAAFTAYKLEVNEAAPGDLHAAVGNQPVLVPETQASVFAQYAFLDGALEGVQIGAGVRYVGSSYADAENKYKVPDVALVDLKLGYEKDNWGVDLNVTNLFDKDYVAGCQTTLSCGYGEGRKALLKAHVKW</sequence>
<dbReference type="AlphaFoldDB" id="A0A318T2E0"/>
<evidence type="ECO:0000256" key="3">
    <source>
        <dbReference type="ARBA" id="ARBA00022448"/>
    </source>
</evidence>
<dbReference type="InterPro" id="IPR036942">
    <property type="entry name" value="Beta-barrel_TonB_sf"/>
</dbReference>
<dbReference type="PROSITE" id="PS52016">
    <property type="entry name" value="TONB_DEPENDENT_REC_3"/>
    <property type="match status" value="1"/>
</dbReference>
<dbReference type="InterPro" id="IPR037066">
    <property type="entry name" value="Plug_dom_sf"/>
</dbReference>
<dbReference type="NCBIfam" id="NF010651">
    <property type="entry name" value="PRK14050.1"/>
    <property type="match status" value="1"/>
</dbReference>
<dbReference type="PANTHER" id="PTHR32552:SF68">
    <property type="entry name" value="FERRICHROME OUTER MEMBRANE TRANSPORTER_PHAGE RECEPTOR"/>
    <property type="match status" value="1"/>
</dbReference>
<dbReference type="InterPro" id="IPR012910">
    <property type="entry name" value="Plug_dom"/>
</dbReference>
<keyword evidence="7 17" id="KW-0732">Signal</keyword>
<evidence type="ECO:0000256" key="6">
    <source>
        <dbReference type="ARBA" id="ARBA00022692"/>
    </source>
</evidence>
<evidence type="ECO:0000259" key="19">
    <source>
        <dbReference type="Pfam" id="PF07715"/>
    </source>
</evidence>
<evidence type="ECO:0000256" key="7">
    <source>
        <dbReference type="ARBA" id="ARBA00022729"/>
    </source>
</evidence>
<evidence type="ECO:0000256" key="15">
    <source>
        <dbReference type="RuleBase" id="RU003357"/>
    </source>
</evidence>
<protein>
    <submittedName>
        <fullName evidence="20">Iron complex outermembrane receptor protein</fullName>
    </submittedName>
</protein>
<keyword evidence="5" id="KW-0410">Iron transport</keyword>
<evidence type="ECO:0000259" key="18">
    <source>
        <dbReference type="Pfam" id="PF00593"/>
    </source>
</evidence>
<evidence type="ECO:0000256" key="4">
    <source>
        <dbReference type="ARBA" id="ARBA00022452"/>
    </source>
</evidence>
<organism evidence="20 21">
    <name type="scientific">Phyllobacterium leguminum</name>
    <dbReference type="NCBI Taxonomy" id="314237"/>
    <lineage>
        <taxon>Bacteria</taxon>
        <taxon>Pseudomonadati</taxon>
        <taxon>Pseudomonadota</taxon>
        <taxon>Alphaproteobacteria</taxon>
        <taxon>Hyphomicrobiales</taxon>
        <taxon>Phyllobacteriaceae</taxon>
        <taxon>Phyllobacterium</taxon>
    </lineage>
</organism>
<keyword evidence="9" id="KW-0406">Ion transport</keyword>
<feature type="signal peptide" evidence="17">
    <location>
        <begin position="1"/>
        <end position="40"/>
    </location>
</feature>
<evidence type="ECO:0000256" key="11">
    <source>
        <dbReference type="ARBA" id="ARBA00023136"/>
    </source>
</evidence>
<dbReference type="InterPro" id="IPR000531">
    <property type="entry name" value="Beta-barrel_TonB"/>
</dbReference>
<evidence type="ECO:0000256" key="10">
    <source>
        <dbReference type="ARBA" id="ARBA00023077"/>
    </source>
</evidence>
<dbReference type="InterPro" id="IPR039426">
    <property type="entry name" value="TonB-dep_rcpt-like"/>
</dbReference>
<evidence type="ECO:0000256" key="13">
    <source>
        <dbReference type="ARBA" id="ARBA00023237"/>
    </source>
</evidence>
<proteinExistence type="inferred from homology"/>
<dbReference type="NCBIfam" id="TIGR01783">
    <property type="entry name" value="TonB-siderophor"/>
    <property type="match status" value="1"/>
</dbReference>
<dbReference type="FunFam" id="2.170.130.10:FF:000001">
    <property type="entry name" value="Catecholate siderophore TonB-dependent receptor"/>
    <property type="match status" value="1"/>
</dbReference>
<feature type="domain" description="TonB-dependent receptor plug" evidence="19">
    <location>
        <begin position="87"/>
        <end position="190"/>
    </location>
</feature>
<evidence type="ECO:0000256" key="16">
    <source>
        <dbReference type="SAM" id="MobiDB-lite"/>
    </source>
</evidence>
<keyword evidence="10 15" id="KW-0798">TonB box</keyword>
<keyword evidence="11 14" id="KW-0472">Membrane</keyword>
<comment type="similarity">
    <text evidence="2 14 15">Belongs to the TonB-dependent receptor family.</text>
</comment>
<gene>
    <name evidence="20" type="ORF">C7477_10962</name>
</gene>
<dbReference type="Proteomes" id="UP000247454">
    <property type="component" value="Unassembled WGS sequence"/>
</dbReference>
<feature type="domain" description="TonB-dependent receptor-like beta-barrel" evidence="18">
    <location>
        <begin position="261"/>
        <end position="701"/>
    </location>
</feature>
<dbReference type="PANTHER" id="PTHR32552">
    <property type="entry name" value="FERRICHROME IRON RECEPTOR-RELATED"/>
    <property type="match status" value="1"/>
</dbReference>
<dbReference type="SUPFAM" id="SSF56935">
    <property type="entry name" value="Porins"/>
    <property type="match status" value="1"/>
</dbReference>
<evidence type="ECO:0000256" key="5">
    <source>
        <dbReference type="ARBA" id="ARBA00022496"/>
    </source>
</evidence>
<evidence type="ECO:0000313" key="20">
    <source>
        <dbReference type="EMBL" id="PYE88019.1"/>
    </source>
</evidence>
<evidence type="ECO:0000256" key="1">
    <source>
        <dbReference type="ARBA" id="ARBA00004571"/>
    </source>
</evidence>
<dbReference type="GO" id="GO:0015344">
    <property type="term" value="F:siderophore uptake transmembrane transporter activity"/>
    <property type="evidence" value="ECO:0007669"/>
    <property type="project" value="TreeGrafter"/>
</dbReference>
<evidence type="ECO:0000256" key="9">
    <source>
        <dbReference type="ARBA" id="ARBA00023065"/>
    </source>
</evidence>
<dbReference type="GO" id="GO:0038023">
    <property type="term" value="F:signaling receptor activity"/>
    <property type="evidence" value="ECO:0007669"/>
    <property type="project" value="InterPro"/>
</dbReference>
<keyword evidence="21" id="KW-1185">Reference proteome</keyword>
<dbReference type="GO" id="GO:0009279">
    <property type="term" value="C:cell outer membrane"/>
    <property type="evidence" value="ECO:0007669"/>
    <property type="project" value="UniProtKB-SubCell"/>
</dbReference>
<reference evidence="20 21" key="1">
    <citation type="submission" date="2018-06" db="EMBL/GenBank/DDBJ databases">
        <title>Genomic Encyclopedia of Type Strains, Phase III (KMG-III): the genomes of soil and plant-associated and newly described type strains.</title>
        <authorList>
            <person name="Whitman W."/>
        </authorList>
    </citation>
    <scope>NUCLEOTIDE SEQUENCE [LARGE SCALE GENOMIC DNA]</scope>
    <source>
        <strain evidence="20 21">ORS 1419</strain>
    </source>
</reference>
<evidence type="ECO:0000256" key="8">
    <source>
        <dbReference type="ARBA" id="ARBA00023004"/>
    </source>
</evidence>
<keyword evidence="12 20" id="KW-0675">Receptor</keyword>
<evidence type="ECO:0000256" key="12">
    <source>
        <dbReference type="ARBA" id="ARBA00023170"/>
    </source>
</evidence>
<keyword evidence="6 14" id="KW-0812">Transmembrane</keyword>
<keyword evidence="3 14" id="KW-0813">Transport</keyword>
<name>A0A318T2E0_9HYPH</name>
<feature type="region of interest" description="Disordered" evidence="16">
    <location>
        <begin position="58"/>
        <end position="87"/>
    </location>
</feature>
<comment type="subcellular location">
    <subcellularLocation>
        <location evidence="1 14">Cell outer membrane</location>
        <topology evidence="1 14">Multi-pass membrane protein</topology>
    </subcellularLocation>
</comment>
<dbReference type="Pfam" id="PF00593">
    <property type="entry name" value="TonB_dep_Rec_b-barrel"/>
    <property type="match status" value="1"/>
</dbReference>
<feature type="chain" id="PRO_5016427783" evidence="17">
    <location>
        <begin position="41"/>
        <end position="732"/>
    </location>
</feature>
<keyword evidence="4 14" id="KW-1134">Transmembrane beta strand</keyword>
<dbReference type="Gene3D" id="2.170.130.10">
    <property type="entry name" value="TonB-dependent receptor, plug domain"/>
    <property type="match status" value="1"/>
</dbReference>
<dbReference type="CDD" id="cd01347">
    <property type="entry name" value="ligand_gated_channel"/>
    <property type="match status" value="1"/>
</dbReference>
<dbReference type="RefSeq" id="WP_245411791.1">
    <property type="nucleotide sequence ID" value="NZ_QJTF01000009.1"/>
</dbReference>
<keyword evidence="13 14" id="KW-0998">Cell outer membrane</keyword>
<dbReference type="InterPro" id="IPR010105">
    <property type="entry name" value="TonB_sidphr_rcpt"/>
</dbReference>
<evidence type="ECO:0000256" key="17">
    <source>
        <dbReference type="SAM" id="SignalP"/>
    </source>
</evidence>
<dbReference type="Gene3D" id="2.40.170.20">
    <property type="entry name" value="TonB-dependent receptor, beta-barrel domain"/>
    <property type="match status" value="1"/>
</dbReference>
<dbReference type="GO" id="GO:0015891">
    <property type="term" value="P:siderophore transport"/>
    <property type="evidence" value="ECO:0007669"/>
    <property type="project" value="InterPro"/>
</dbReference>
<dbReference type="EMBL" id="QJTF01000009">
    <property type="protein sequence ID" value="PYE88019.1"/>
    <property type="molecule type" value="Genomic_DNA"/>
</dbReference>